<evidence type="ECO:0000313" key="3">
    <source>
        <dbReference type="Proteomes" id="UP000619293"/>
    </source>
</evidence>
<dbReference type="Proteomes" id="UP000619293">
    <property type="component" value="Unassembled WGS sequence"/>
</dbReference>
<keyword evidence="1" id="KW-1133">Transmembrane helix</keyword>
<feature type="transmembrane region" description="Helical" evidence="1">
    <location>
        <begin position="32"/>
        <end position="53"/>
    </location>
</feature>
<organism evidence="2 3">
    <name type="scientific">Catellatospora chokoriensis</name>
    <dbReference type="NCBI Taxonomy" id="310353"/>
    <lineage>
        <taxon>Bacteria</taxon>
        <taxon>Bacillati</taxon>
        <taxon>Actinomycetota</taxon>
        <taxon>Actinomycetes</taxon>
        <taxon>Micromonosporales</taxon>
        <taxon>Micromonosporaceae</taxon>
        <taxon>Catellatospora</taxon>
    </lineage>
</organism>
<accession>A0A8J3K894</accession>
<keyword evidence="1" id="KW-0812">Transmembrane</keyword>
<reference evidence="2 3" key="1">
    <citation type="submission" date="2021-01" db="EMBL/GenBank/DDBJ databases">
        <title>Whole genome shotgun sequence of Catellatospora chokoriensis NBRC 107358.</title>
        <authorList>
            <person name="Komaki H."/>
            <person name="Tamura T."/>
        </authorList>
    </citation>
    <scope>NUCLEOTIDE SEQUENCE [LARGE SCALE GENOMIC DNA]</scope>
    <source>
        <strain evidence="2 3">NBRC 107358</strain>
    </source>
</reference>
<proteinExistence type="predicted"/>
<comment type="caution">
    <text evidence="2">The sequence shown here is derived from an EMBL/GenBank/DDBJ whole genome shotgun (WGS) entry which is preliminary data.</text>
</comment>
<keyword evidence="3" id="KW-1185">Reference proteome</keyword>
<protein>
    <submittedName>
        <fullName evidence="2">Uncharacterized protein</fullName>
    </submittedName>
</protein>
<keyword evidence="1" id="KW-0472">Membrane</keyword>
<evidence type="ECO:0000313" key="2">
    <source>
        <dbReference type="EMBL" id="GIF94702.1"/>
    </source>
</evidence>
<gene>
    <name evidence="2" type="ORF">Cch02nite_81460</name>
</gene>
<name>A0A8J3K894_9ACTN</name>
<dbReference type="AlphaFoldDB" id="A0A8J3K894"/>
<evidence type="ECO:0000256" key="1">
    <source>
        <dbReference type="SAM" id="Phobius"/>
    </source>
</evidence>
<sequence>MAGHRQRSPTLPEPLPGRAVVHDRQAVIRGGIVAVIPMAALVAVMIIVSVSTFDWHNITPATLKRMPGARRSSWPPRSRRP</sequence>
<dbReference type="EMBL" id="BONG01000112">
    <property type="protein sequence ID" value="GIF94702.1"/>
    <property type="molecule type" value="Genomic_DNA"/>
</dbReference>